<protein>
    <submittedName>
        <fullName evidence="1">Uncharacterized protein</fullName>
    </submittedName>
</protein>
<organism evidence="1 2">
    <name type="scientific">Pseudonocardia hispaniensis</name>
    <dbReference type="NCBI Taxonomy" id="904933"/>
    <lineage>
        <taxon>Bacteria</taxon>
        <taxon>Bacillati</taxon>
        <taxon>Actinomycetota</taxon>
        <taxon>Actinomycetes</taxon>
        <taxon>Pseudonocardiales</taxon>
        <taxon>Pseudonocardiaceae</taxon>
        <taxon>Pseudonocardia</taxon>
    </lineage>
</organism>
<dbReference type="SUPFAM" id="SSF55469">
    <property type="entry name" value="FMN-dependent nitroreductase-like"/>
    <property type="match status" value="1"/>
</dbReference>
<reference evidence="2" key="1">
    <citation type="journal article" date="2019" name="Int. J. Syst. Evol. Microbiol.">
        <title>The Global Catalogue of Microorganisms (GCM) 10K type strain sequencing project: providing services to taxonomists for standard genome sequencing and annotation.</title>
        <authorList>
            <consortium name="The Broad Institute Genomics Platform"/>
            <consortium name="The Broad Institute Genome Sequencing Center for Infectious Disease"/>
            <person name="Wu L."/>
            <person name="Ma J."/>
        </authorList>
    </citation>
    <scope>NUCLEOTIDE SEQUENCE [LARGE SCALE GENOMIC DNA]</scope>
    <source>
        <strain evidence="2">CCM 8391</strain>
    </source>
</reference>
<comment type="caution">
    <text evidence="1">The sequence shown here is derived from an EMBL/GenBank/DDBJ whole genome shotgun (WGS) entry which is preliminary data.</text>
</comment>
<dbReference type="RefSeq" id="WP_379586905.1">
    <property type="nucleotide sequence ID" value="NZ_JBHSQW010000039.1"/>
</dbReference>
<keyword evidence="2" id="KW-1185">Reference proteome</keyword>
<dbReference type="Proteomes" id="UP001596302">
    <property type="component" value="Unassembled WGS sequence"/>
</dbReference>
<dbReference type="Gene3D" id="3.40.109.10">
    <property type="entry name" value="NADH Oxidase"/>
    <property type="match status" value="1"/>
</dbReference>
<gene>
    <name evidence="1" type="ORF">ACFQE5_19140</name>
</gene>
<accession>A0ABW1J633</accession>
<dbReference type="EMBL" id="JBHSQW010000039">
    <property type="protein sequence ID" value="MFC5996323.1"/>
    <property type="molecule type" value="Genomic_DNA"/>
</dbReference>
<proteinExistence type="predicted"/>
<feature type="non-terminal residue" evidence="1">
    <location>
        <position position="1"/>
    </location>
</feature>
<evidence type="ECO:0000313" key="2">
    <source>
        <dbReference type="Proteomes" id="UP001596302"/>
    </source>
</evidence>
<dbReference type="InterPro" id="IPR000415">
    <property type="entry name" value="Nitroreductase-like"/>
</dbReference>
<evidence type="ECO:0000313" key="1">
    <source>
        <dbReference type="EMBL" id="MFC5996323.1"/>
    </source>
</evidence>
<name>A0ABW1J633_9PSEU</name>
<sequence length="242" mass="23751">VRVGPSPGWSGPGHPLATVDLFLPGAPSVAAQPPPEASCGTAPTPVDSAVAALATPGMAQPVTATLPRASPAAVLARRSAAWESCTAGGEIPAGTLATVVGAARAVGVRRAVGIRRGEQPELVRGLAARSCGQPEVAAAAALVLVTGAAEPSPSTVLGELTRAGVAVHAAWLAATAAGLPARPVGCWVDAVGSGPDGRERVLHGLALGPPGSADLREPAVEVVQCVHEAVQRGGGHARADLS</sequence>